<dbReference type="InterPro" id="IPR015943">
    <property type="entry name" value="WD40/YVTN_repeat-like_dom_sf"/>
</dbReference>
<evidence type="ECO:0000313" key="5">
    <source>
        <dbReference type="Proteomes" id="UP001054857"/>
    </source>
</evidence>
<gene>
    <name evidence="4" type="ORF">Agub_g1636</name>
</gene>
<dbReference type="InterPro" id="IPR036322">
    <property type="entry name" value="WD40_repeat_dom_sf"/>
</dbReference>
<evidence type="ECO:0000256" key="1">
    <source>
        <dbReference type="ARBA" id="ARBA00009728"/>
    </source>
</evidence>
<keyword evidence="5" id="KW-1185">Reference proteome</keyword>
<evidence type="ECO:0000313" key="4">
    <source>
        <dbReference type="EMBL" id="GFR40971.1"/>
    </source>
</evidence>
<dbReference type="EMBL" id="BMAR01000001">
    <property type="protein sequence ID" value="GFR40971.1"/>
    <property type="molecule type" value="Genomic_DNA"/>
</dbReference>
<dbReference type="GO" id="GO:0000347">
    <property type="term" value="C:THO complex"/>
    <property type="evidence" value="ECO:0007669"/>
    <property type="project" value="TreeGrafter"/>
</dbReference>
<dbReference type="Proteomes" id="UP001054857">
    <property type="component" value="Unassembled WGS sequence"/>
</dbReference>
<dbReference type="SMART" id="SM00320">
    <property type="entry name" value="WD40"/>
    <property type="match status" value="2"/>
</dbReference>
<evidence type="ECO:0000256" key="2">
    <source>
        <dbReference type="ARBA" id="ARBA00022574"/>
    </source>
</evidence>
<organism evidence="4 5">
    <name type="scientific">Astrephomene gubernaculifera</name>
    <dbReference type="NCBI Taxonomy" id="47775"/>
    <lineage>
        <taxon>Eukaryota</taxon>
        <taxon>Viridiplantae</taxon>
        <taxon>Chlorophyta</taxon>
        <taxon>core chlorophytes</taxon>
        <taxon>Chlorophyceae</taxon>
        <taxon>CS clade</taxon>
        <taxon>Chlamydomonadales</taxon>
        <taxon>Astrephomenaceae</taxon>
        <taxon>Astrephomene</taxon>
    </lineage>
</organism>
<dbReference type="AlphaFoldDB" id="A0AAD3HHP7"/>
<dbReference type="InterPro" id="IPR001680">
    <property type="entry name" value="WD40_rpt"/>
</dbReference>
<proteinExistence type="inferred from homology"/>
<dbReference type="PANTHER" id="PTHR44411:SF1">
    <property type="entry name" value="THO COMPLEX SUBUNIT 6 HOMOLOG"/>
    <property type="match status" value="1"/>
</dbReference>
<accession>A0AAD3HHP7</accession>
<name>A0AAD3HHP7_9CHLO</name>
<feature type="non-terminal residue" evidence="4">
    <location>
        <position position="1"/>
    </location>
</feature>
<keyword evidence="2" id="KW-0853">WD repeat</keyword>
<protein>
    <submittedName>
        <fullName evidence="4">Uncharacterized protein</fullName>
    </submittedName>
</protein>
<dbReference type="InterPro" id="IPR042626">
    <property type="entry name" value="THOC6"/>
</dbReference>
<dbReference type="Gene3D" id="2.130.10.10">
    <property type="entry name" value="YVTN repeat-like/Quinoprotein amine dehydrogenase"/>
    <property type="match status" value="1"/>
</dbReference>
<reference evidence="4 5" key="1">
    <citation type="journal article" date="2021" name="Sci. Rep.">
        <title>Genome sequencing of the multicellular alga Astrephomene provides insights into convergent evolution of germ-soma differentiation.</title>
        <authorList>
            <person name="Yamashita S."/>
            <person name="Yamamoto K."/>
            <person name="Matsuzaki R."/>
            <person name="Suzuki S."/>
            <person name="Yamaguchi H."/>
            <person name="Hirooka S."/>
            <person name="Minakuchi Y."/>
            <person name="Miyagishima S."/>
            <person name="Kawachi M."/>
            <person name="Toyoda A."/>
            <person name="Nozaki H."/>
        </authorList>
    </citation>
    <scope>NUCLEOTIDE SEQUENCE [LARGE SCALE GENOMIC DNA]</scope>
    <source>
        <strain evidence="4 5">NIES-4017</strain>
    </source>
</reference>
<feature type="region of interest" description="Disordered" evidence="3">
    <location>
        <begin position="137"/>
        <end position="179"/>
    </location>
</feature>
<dbReference type="GO" id="GO:0006406">
    <property type="term" value="P:mRNA export from nucleus"/>
    <property type="evidence" value="ECO:0007669"/>
    <property type="project" value="TreeGrafter"/>
</dbReference>
<dbReference type="SUPFAM" id="SSF50978">
    <property type="entry name" value="WD40 repeat-like"/>
    <property type="match status" value="1"/>
</dbReference>
<comment type="similarity">
    <text evidence="1">Belongs to the WD repeat THOC6 family.</text>
</comment>
<dbReference type="GO" id="GO:0000346">
    <property type="term" value="C:transcription export complex"/>
    <property type="evidence" value="ECO:0007669"/>
    <property type="project" value="TreeGrafter"/>
</dbReference>
<evidence type="ECO:0000256" key="3">
    <source>
        <dbReference type="SAM" id="MobiDB-lite"/>
    </source>
</evidence>
<feature type="compositionally biased region" description="Low complexity" evidence="3">
    <location>
        <begin position="137"/>
        <end position="171"/>
    </location>
</feature>
<comment type="caution">
    <text evidence="4">The sequence shown here is derived from an EMBL/GenBank/DDBJ whole genome shotgun (WGS) entry which is preliminary data.</text>
</comment>
<dbReference type="PANTHER" id="PTHR44411">
    <property type="entry name" value="THO COMPLEX SUBUNIT 6 HOMOLOG"/>
    <property type="match status" value="1"/>
</dbReference>
<sequence>MTGTAFDCRTYDLNAYATEILKNRVERFSTVYSCCFVTSAETLSACGGTHADGDGRPPPDMLLAASSTGEIKLYLLPDLVQRWTAGQQSGQAVCSWRAHRGAVYCMARARAGSDVLLFSGGDDGYVRGWRLSDVMRHLQQQQQQQQPPLPPHHNQQQQPSKQQPLQPQQQQDEAMLEPGAAALRPCLAVRLPRAESPLAAISLPPAVQALAVAGEAGGGGSGELT</sequence>